<dbReference type="AlphaFoldDB" id="A0A3E0W389"/>
<dbReference type="Proteomes" id="UP000256541">
    <property type="component" value="Unassembled WGS sequence"/>
</dbReference>
<accession>A0A3E0W389</accession>
<organism evidence="1 2">
    <name type="scientific">Subtercola boreus</name>
    <dbReference type="NCBI Taxonomy" id="120213"/>
    <lineage>
        <taxon>Bacteria</taxon>
        <taxon>Bacillati</taxon>
        <taxon>Actinomycetota</taxon>
        <taxon>Actinomycetes</taxon>
        <taxon>Micrococcales</taxon>
        <taxon>Microbacteriaceae</taxon>
        <taxon>Subtercola</taxon>
    </lineage>
</organism>
<dbReference type="RefSeq" id="WP_116410313.1">
    <property type="nucleotide sequence ID" value="NZ_NBXB01000011.1"/>
</dbReference>
<evidence type="ECO:0000313" key="1">
    <source>
        <dbReference type="EMBL" id="RFA16450.1"/>
    </source>
</evidence>
<reference evidence="1 2" key="1">
    <citation type="submission" date="2017-04" db="EMBL/GenBank/DDBJ databases">
        <title>Comparative genome analysis of Subtercola boreus.</title>
        <authorList>
            <person name="Cho Y.-J."/>
            <person name="Cho A."/>
            <person name="Kim O.-S."/>
            <person name="Lee J.-I."/>
        </authorList>
    </citation>
    <scope>NUCLEOTIDE SEQUENCE [LARGE SCALE GENOMIC DNA]</scope>
    <source>
        <strain evidence="1 2">P27479</strain>
    </source>
</reference>
<proteinExistence type="predicted"/>
<comment type="caution">
    <text evidence="1">The sequence shown here is derived from an EMBL/GenBank/DDBJ whole genome shotgun (WGS) entry which is preliminary data.</text>
</comment>
<evidence type="ECO:0000313" key="2">
    <source>
        <dbReference type="Proteomes" id="UP000256541"/>
    </source>
</evidence>
<sequence length="124" mass="13976">MALRQHLTQVSLPILDDMGPIFVPATRNIPGIEGIADAQRTFGGMARARLVVAKEDGRRVVQVMIRYTSYRVVLGVLPDEIARELYPRLRWLALRKRAATCPAELESDPDSPHYLGAWLNPERN</sequence>
<gene>
    <name evidence="1" type="ORF">B7R22_02895</name>
</gene>
<name>A0A3E0W389_9MICO</name>
<dbReference type="EMBL" id="NBXB01000011">
    <property type="protein sequence ID" value="RFA16450.1"/>
    <property type="molecule type" value="Genomic_DNA"/>
</dbReference>
<dbReference type="OrthoDB" id="5126048at2"/>
<protein>
    <submittedName>
        <fullName evidence="1">Uncharacterized protein</fullName>
    </submittedName>
</protein>